<gene>
    <name evidence="2" type="ORF">UR93_C0027G0001</name>
</gene>
<dbReference type="EMBL" id="LBRB01000027">
    <property type="protein sequence ID" value="KKP87924.1"/>
    <property type="molecule type" value="Genomic_DNA"/>
</dbReference>
<name>A0A0G0D0T4_9BACT</name>
<dbReference type="GO" id="GO:0008716">
    <property type="term" value="F:D-alanine-D-alanine ligase activity"/>
    <property type="evidence" value="ECO:0007669"/>
    <property type="project" value="InterPro"/>
</dbReference>
<evidence type="ECO:0000259" key="1">
    <source>
        <dbReference type="Pfam" id="PF07478"/>
    </source>
</evidence>
<dbReference type="STRING" id="1618333.UR93_C0027G0001"/>
<dbReference type="PANTHER" id="PTHR23132:SF23">
    <property type="entry name" value="D-ALANINE--D-ALANINE LIGASE B"/>
    <property type="match status" value="1"/>
</dbReference>
<dbReference type="SUPFAM" id="SSF52440">
    <property type="entry name" value="PreATP-grasp domain"/>
    <property type="match status" value="1"/>
</dbReference>
<dbReference type="SUPFAM" id="SSF56059">
    <property type="entry name" value="Glutathione synthetase ATP-binding domain-like"/>
    <property type="match status" value="1"/>
</dbReference>
<dbReference type="Gene3D" id="3.40.50.20">
    <property type="match status" value="1"/>
</dbReference>
<dbReference type="AlphaFoldDB" id="A0A0G0D0T4"/>
<protein>
    <submittedName>
        <fullName evidence="2">D-alanine-D-alanine ligase family protein</fullName>
    </submittedName>
</protein>
<dbReference type="InterPro" id="IPR013815">
    <property type="entry name" value="ATP_grasp_subdomain_1"/>
</dbReference>
<dbReference type="GO" id="GO:0005524">
    <property type="term" value="F:ATP binding"/>
    <property type="evidence" value="ECO:0007669"/>
    <property type="project" value="InterPro"/>
</dbReference>
<dbReference type="InterPro" id="IPR011095">
    <property type="entry name" value="Dala_Dala_lig_C"/>
</dbReference>
<accession>A0A0G0D0T4</accession>
<feature type="domain" description="D-alanine--D-alanine ligase C-terminal" evidence="1">
    <location>
        <begin position="131"/>
        <end position="292"/>
    </location>
</feature>
<evidence type="ECO:0000313" key="3">
    <source>
        <dbReference type="Proteomes" id="UP000034316"/>
    </source>
</evidence>
<feature type="non-terminal residue" evidence="2">
    <location>
        <position position="304"/>
    </location>
</feature>
<proteinExistence type="predicted"/>
<sequence>MQTDEAGGSVQNEVSLPKKVAVVYSDVKREYFVNEEDYLTEEDADVYAGDVAQHISKMGIEVASFACDNQITDNLKKYAPDMALNLVDSIRGDTSLGSSVPGLFEVLHIPYTGAGVLGWSLGTNKFLMYQLMRSNGIPIPNHQLVSSSSDMIDPNLRYPLFPKLNIEHSSIGIANDSICENERELRAKLKDLIVKHKQPVLVDEFIAGIEVTSAVLDGLNTKVYTVQRKTGGETKDDVMTFDKKWRNWQNIGYEKFDAPGLREHVKKAFDVLKMSDYARIDVRIDHAGRFYFIDRRDRYGHRYE</sequence>
<dbReference type="Proteomes" id="UP000034316">
    <property type="component" value="Unassembled WGS sequence"/>
</dbReference>
<dbReference type="Gene3D" id="3.30.1490.20">
    <property type="entry name" value="ATP-grasp fold, A domain"/>
    <property type="match status" value="1"/>
</dbReference>
<evidence type="ECO:0000313" key="2">
    <source>
        <dbReference type="EMBL" id="KKP87924.1"/>
    </source>
</evidence>
<organism evidence="2 3">
    <name type="scientific">Berkelbacteria bacterium GW2011_GWA2_35_9</name>
    <dbReference type="NCBI Taxonomy" id="1618333"/>
    <lineage>
        <taxon>Bacteria</taxon>
        <taxon>Candidatus Berkelbacteria</taxon>
    </lineage>
</organism>
<reference evidence="2 3" key="1">
    <citation type="journal article" date="2015" name="Nature">
        <title>rRNA introns, odd ribosomes, and small enigmatic genomes across a large radiation of phyla.</title>
        <authorList>
            <person name="Brown C.T."/>
            <person name="Hug L.A."/>
            <person name="Thomas B.C."/>
            <person name="Sharon I."/>
            <person name="Castelle C.J."/>
            <person name="Singh A."/>
            <person name="Wilkins M.J."/>
            <person name="Williams K.H."/>
            <person name="Banfield J.F."/>
        </authorList>
    </citation>
    <scope>NUCLEOTIDE SEQUENCE [LARGE SCALE GENOMIC DNA]</scope>
</reference>
<dbReference type="PANTHER" id="PTHR23132">
    <property type="entry name" value="D-ALANINE--D-ALANINE LIGASE"/>
    <property type="match status" value="1"/>
</dbReference>
<dbReference type="Pfam" id="PF07478">
    <property type="entry name" value="Dala_Dala_lig_C"/>
    <property type="match status" value="1"/>
</dbReference>
<dbReference type="InterPro" id="IPR016185">
    <property type="entry name" value="PreATP-grasp_dom_sf"/>
</dbReference>
<dbReference type="Gene3D" id="3.30.470.20">
    <property type="entry name" value="ATP-grasp fold, B domain"/>
    <property type="match status" value="1"/>
</dbReference>
<keyword evidence="2" id="KW-0436">Ligase</keyword>
<comment type="caution">
    <text evidence="2">The sequence shown here is derived from an EMBL/GenBank/DDBJ whole genome shotgun (WGS) entry which is preliminary data.</text>
</comment>